<evidence type="ECO:0000256" key="2">
    <source>
        <dbReference type="RuleBase" id="RU102079"/>
    </source>
</evidence>
<dbReference type="SMART" id="SM00908">
    <property type="entry name" value="Gal-bind_lectin"/>
    <property type="match status" value="1"/>
</dbReference>
<keyword evidence="1 2" id="KW-0430">Lectin</keyword>
<feature type="compositionally biased region" description="Pro residues" evidence="3">
    <location>
        <begin position="213"/>
        <end position="226"/>
    </location>
</feature>
<evidence type="ECO:0000259" key="4">
    <source>
        <dbReference type="PROSITE" id="PS51304"/>
    </source>
</evidence>
<dbReference type="SUPFAM" id="SSF49899">
    <property type="entry name" value="Concanavalin A-like lectins/glucanases"/>
    <property type="match status" value="1"/>
</dbReference>
<dbReference type="SMART" id="SM00276">
    <property type="entry name" value="GLECT"/>
    <property type="match status" value="1"/>
</dbReference>
<name>A0A9Q0NAT8_9DIPT</name>
<evidence type="ECO:0000256" key="3">
    <source>
        <dbReference type="SAM" id="MobiDB-lite"/>
    </source>
</evidence>
<dbReference type="InterPro" id="IPR013320">
    <property type="entry name" value="ConA-like_dom_sf"/>
</dbReference>
<dbReference type="Proteomes" id="UP001151699">
    <property type="component" value="Chromosome A"/>
</dbReference>
<dbReference type="InterPro" id="IPR044156">
    <property type="entry name" value="Galectin-like"/>
</dbReference>
<dbReference type="GO" id="GO:0030246">
    <property type="term" value="F:carbohydrate binding"/>
    <property type="evidence" value="ECO:0007669"/>
    <property type="project" value="UniProtKB-UniRule"/>
</dbReference>
<evidence type="ECO:0000313" key="6">
    <source>
        <dbReference type="Proteomes" id="UP001151699"/>
    </source>
</evidence>
<dbReference type="OrthoDB" id="6251307at2759"/>
<evidence type="ECO:0000313" key="5">
    <source>
        <dbReference type="EMBL" id="KAJ6646648.1"/>
    </source>
</evidence>
<dbReference type="InterPro" id="IPR001079">
    <property type="entry name" value="Galectin_CRD"/>
</dbReference>
<evidence type="ECO:0000256" key="1">
    <source>
        <dbReference type="ARBA" id="ARBA00022734"/>
    </source>
</evidence>
<dbReference type="Pfam" id="PF00337">
    <property type="entry name" value="Gal-bind_lectin"/>
    <property type="match status" value="1"/>
</dbReference>
<dbReference type="AlphaFoldDB" id="A0A9Q0NAT8"/>
<feature type="domain" description="Galectin" evidence="4">
    <location>
        <begin position="23"/>
        <end position="155"/>
    </location>
</feature>
<reference evidence="5" key="1">
    <citation type="submission" date="2022-07" db="EMBL/GenBank/DDBJ databases">
        <authorList>
            <person name="Trinca V."/>
            <person name="Uliana J.V.C."/>
            <person name="Torres T.T."/>
            <person name="Ward R.J."/>
            <person name="Monesi N."/>
        </authorList>
    </citation>
    <scope>NUCLEOTIDE SEQUENCE</scope>
    <source>
        <strain evidence="5">HSMRA1968</strain>
        <tissue evidence="5">Whole embryos</tissue>
    </source>
</reference>
<sequence>MVVVNNPHTFYNGYHLTAGEVPYLGLIPGGVRHGTMVRINGTIPYGGSRLTINLQTGAATRPRDDTALHLSVRPTEPVIVRNHYENKVWGTEERFGGCPINPGQPFEILILAESTAFKIAINGVHFCHFNHRFSMQRVLFVAVEGDATISSITTTGSDLPSAPPVIHPIPMPAPINPYPPSMSYPGHRPHYPPPHSGHYPPIHGHHPGHGYIPGPPPPPPYSPSPYPGHRYPYIQPRDQSVTSGSAYSVLIKKAIDKALR</sequence>
<keyword evidence="6" id="KW-1185">Reference proteome</keyword>
<dbReference type="Gene3D" id="2.60.120.200">
    <property type="match status" value="1"/>
</dbReference>
<proteinExistence type="predicted"/>
<protein>
    <recommendedName>
        <fullName evidence="2">Galectin</fullName>
    </recommendedName>
</protein>
<dbReference type="PANTHER" id="PTHR11346">
    <property type="entry name" value="GALECTIN"/>
    <property type="match status" value="1"/>
</dbReference>
<dbReference type="PROSITE" id="PS51304">
    <property type="entry name" value="GALECTIN"/>
    <property type="match status" value="1"/>
</dbReference>
<dbReference type="CDD" id="cd00070">
    <property type="entry name" value="GLECT"/>
    <property type="match status" value="1"/>
</dbReference>
<feature type="region of interest" description="Disordered" evidence="3">
    <location>
        <begin position="186"/>
        <end position="227"/>
    </location>
</feature>
<dbReference type="GO" id="GO:0016936">
    <property type="term" value="F:galactoside binding"/>
    <property type="evidence" value="ECO:0007669"/>
    <property type="project" value="TreeGrafter"/>
</dbReference>
<dbReference type="PANTHER" id="PTHR11346:SF176">
    <property type="entry name" value="32 KDA BETA-GALACTOSIDE-BINDING LECTIN LEC-3"/>
    <property type="match status" value="1"/>
</dbReference>
<accession>A0A9Q0NAT8</accession>
<gene>
    <name evidence="5" type="primary">LGALS7_1</name>
    <name evidence="5" type="ORF">Bhyg_01861</name>
</gene>
<organism evidence="5 6">
    <name type="scientific">Pseudolycoriella hygida</name>
    <dbReference type="NCBI Taxonomy" id="35572"/>
    <lineage>
        <taxon>Eukaryota</taxon>
        <taxon>Metazoa</taxon>
        <taxon>Ecdysozoa</taxon>
        <taxon>Arthropoda</taxon>
        <taxon>Hexapoda</taxon>
        <taxon>Insecta</taxon>
        <taxon>Pterygota</taxon>
        <taxon>Neoptera</taxon>
        <taxon>Endopterygota</taxon>
        <taxon>Diptera</taxon>
        <taxon>Nematocera</taxon>
        <taxon>Sciaroidea</taxon>
        <taxon>Sciaridae</taxon>
        <taxon>Pseudolycoriella</taxon>
    </lineage>
</organism>
<dbReference type="EMBL" id="WJQU01000001">
    <property type="protein sequence ID" value="KAJ6646648.1"/>
    <property type="molecule type" value="Genomic_DNA"/>
</dbReference>
<comment type="caution">
    <text evidence="5">The sequence shown here is derived from an EMBL/GenBank/DDBJ whole genome shotgun (WGS) entry which is preliminary data.</text>
</comment>